<dbReference type="AlphaFoldDB" id="A0A8H7DX81"/>
<dbReference type="VEuPathDB" id="FungiDB:PC9H_004247"/>
<keyword evidence="4" id="KW-1185">Reference proteome</keyword>
<protein>
    <recommendedName>
        <fullName evidence="2">Aminoglycoside phosphotransferase domain-containing protein</fullName>
    </recommendedName>
</protein>
<feature type="chain" id="PRO_5034586116" description="Aminoglycoside phosphotransferase domain-containing protein" evidence="1">
    <location>
        <begin position="20"/>
        <end position="260"/>
    </location>
</feature>
<accession>A0A8H7DX81</accession>
<feature type="signal peptide" evidence="1">
    <location>
        <begin position="1"/>
        <end position="19"/>
    </location>
</feature>
<dbReference type="InterPro" id="IPR011009">
    <property type="entry name" value="Kinase-like_dom_sf"/>
</dbReference>
<dbReference type="GeneID" id="59374065"/>
<dbReference type="InterPro" id="IPR002575">
    <property type="entry name" value="Aminoglycoside_PTrfase"/>
</dbReference>
<sequence length="260" mass="28352">MFKLQTVLNLALLVCGAAALSVSSNERMARMLPSDGQVAFNPKLNQQVFGTGCLVFADATLTLNGITRNLTRVSEQGNTAITYSVNEGWPPPGSTTNAIAYAKSGRTSGQTFTDEIKWLGRINQLYAQGRFNNLNWIVFQGVANKMHIASTAYFANVLLPLLRVGNVEACKTQFRNNKIPLIVAQAKYYVDNFQVLHSDLHPGNVLWDDQATSPTLIDWGTAKDTPSWTTAVATQVTNQVEFSHLTGSEAICVDLSEPAP</sequence>
<dbReference type="RefSeq" id="XP_036635307.1">
    <property type="nucleotide sequence ID" value="XM_036773834.1"/>
</dbReference>
<comment type="caution">
    <text evidence="3">The sequence shown here is derived from an EMBL/GenBank/DDBJ whole genome shotgun (WGS) entry which is preliminary data.</text>
</comment>
<dbReference type="OrthoDB" id="2844922at2759"/>
<feature type="domain" description="Aminoglycoside phosphotransferase" evidence="2">
    <location>
        <begin position="192"/>
        <end position="223"/>
    </location>
</feature>
<dbReference type="Gene3D" id="1.10.510.10">
    <property type="entry name" value="Transferase(Phosphotransferase) domain 1"/>
    <property type="match status" value="1"/>
</dbReference>
<evidence type="ECO:0000259" key="2">
    <source>
        <dbReference type="Pfam" id="PF01636"/>
    </source>
</evidence>
<organism evidence="3 4">
    <name type="scientific">Pleurotus ostreatus</name>
    <name type="common">Oyster mushroom</name>
    <name type="synonym">White-rot fungus</name>
    <dbReference type="NCBI Taxonomy" id="5322"/>
    <lineage>
        <taxon>Eukaryota</taxon>
        <taxon>Fungi</taxon>
        <taxon>Dikarya</taxon>
        <taxon>Basidiomycota</taxon>
        <taxon>Agaricomycotina</taxon>
        <taxon>Agaricomycetes</taxon>
        <taxon>Agaricomycetidae</taxon>
        <taxon>Agaricales</taxon>
        <taxon>Pleurotineae</taxon>
        <taxon>Pleurotaceae</taxon>
        <taxon>Pleurotus</taxon>
    </lineage>
</organism>
<evidence type="ECO:0000313" key="3">
    <source>
        <dbReference type="EMBL" id="KAF7437408.1"/>
    </source>
</evidence>
<dbReference type="SUPFAM" id="SSF56112">
    <property type="entry name" value="Protein kinase-like (PK-like)"/>
    <property type="match status" value="1"/>
</dbReference>
<dbReference type="Proteomes" id="UP000623687">
    <property type="component" value="Unassembled WGS sequence"/>
</dbReference>
<gene>
    <name evidence="3" type="ORF">PC9H_004247</name>
</gene>
<name>A0A8H7DX81_PLEOS</name>
<evidence type="ECO:0000256" key="1">
    <source>
        <dbReference type="SAM" id="SignalP"/>
    </source>
</evidence>
<dbReference type="EMBL" id="JACETU010000002">
    <property type="protein sequence ID" value="KAF7437408.1"/>
    <property type="molecule type" value="Genomic_DNA"/>
</dbReference>
<evidence type="ECO:0000313" key="4">
    <source>
        <dbReference type="Proteomes" id="UP000623687"/>
    </source>
</evidence>
<keyword evidence="1" id="KW-0732">Signal</keyword>
<dbReference type="Pfam" id="PF01636">
    <property type="entry name" value="APH"/>
    <property type="match status" value="1"/>
</dbReference>
<reference evidence="3" key="1">
    <citation type="submission" date="2019-07" db="EMBL/GenBank/DDBJ databases">
        <authorList>
            <person name="Palmer J.M."/>
        </authorList>
    </citation>
    <scope>NUCLEOTIDE SEQUENCE</scope>
    <source>
        <strain evidence="3">PC9</strain>
    </source>
</reference>
<proteinExistence type="predicted"/>